<evidence type="ECO:0008006" key="3">
    <source>
        <dbReference type="Google" id="ProtNLM"/>
    </source>
</evidence>
<name>A0A6M4JA46_9MOLU</name>
<dbReference type="Proteomes" id="UP000502118">
    <property type="component" value="Chromosome"/>
</dbReference>
<evidence type="ECO:0000313" key="2">
    <source>
        <dbReference type="Proteomes" id="UP000502118"/>
    </source>
</evidence>
<dbReference type="EMBL" id="CP053097">
    <property type="protein sequence ID" value="QJR43864.1"/>
    <property type="molecule type" value="Genomic_DNA"/>
</dbReference>
<reference evidence="1 2" key="1">
    <citation type="submission" date="2020-05" db="EMBL/GenBank/DDBJ databases">
        <title>Novel Mycoplasma species detected in Mirounga angustirostris (northern elephant seal) from the USA.</title>
        <authorList>
            <person name="Volokhov D.V."/>
        </authorList>
    </citation>
    <scope>NUCLEOTIDE SEQUENCE [LARGE SCALE GENOMIC DNA]</scope>
    <source>
        <strain evidence="1 2">Mirounga ES2806-NAS</strain>
    </source>
</reference>
<keyword evidence="2" id="KW-1185">Reference proteome</keyword>
<dbReference type="KEGG" id="mmio:HLA92_00055"/>
<accession>A0A6M4JA46</accession>
<organism evidence="1 2">
    <name type="scientific">Mycoplasma miroungirhinis</name>
    <dbReference type="NCBI Taxonomy" id="754516"/>
    <lineage>
        <taxon>Bacteria</taxon>
        <taxon>Bacillati</taxon>
        <taxon>Mycoplasmatota</taxon>
        <taxon>Mollicutes</taxon>
        <taxon>Mycoplasmataceae</taxon>
        <taxon>Mycoplasma</taxon>
    </lineage>
</organism>
<dbReference type="AlphaFoldDB" id="A0A6M4JA46"/>
<protein>
    <recommendedName>
        <fullName evidence="3">DUF1934 domain-containing protein</fullName>
    </recommendedName>
</protein>
<proteinExistence type="predicted"/>
<sequence length="124" mass="14842">MQLEFKSIVLSNGNEFITQYTSSYTEDTEDEYIVLKFQDNKNKLQTIKISQNKVFIQDDLQLFELQYKKYCLIHYLVQNNHINFYTYLKQLLIDRNEIKIQYDLVDNLTNKTILASVEVNIKTN</sequence>
<gene>
    <name evidence="1" type="ORF">HLA92_00055</name>
</gene>
<dbReference type="RefSeq" id="WP_171112322.1">
    <property type="nucleotide sequence ID" value="NZ_CP053097.1"/>
</dbReference>
<evidence type="ECO:0000313" key="1">
    <source>
        <dbReference type="EMBL" id="QJR43864.1"/>
    </source>
</evidence>